<keyword evidence="2" id="KW-1185">Reference proteome</keyword>
<organism evidence="1 2">
    <name type="scientific">Dyadobacter fanqingshengii</name>
    <dbReference type="NCBI Taxonomy" id="2906443"/>
    <lineage>
        <taxon>Bacteria</taxon>
        <taxon>Pseudomonadati</taxon>
        <taxon>Bacteroidota</taxon>
        <taxon>Cytophagia</taxon>
        <taxon>Cytophagales</taxon>
        <taxon>Spirosomataceae</taxon>
        <taxon>Dyadobacter</taxon>
    </lineage>
</organism>
<dbReference type="Proteomes" id="UP001139700">
    <property type="component" value="Unassembled WGS sequence"/>
</dbReference>
<sequence length="130" mass="14933">MKRTLYCLLGGPAAQAIFEKKIAIDLDEHISDGRKIDELFAGVALSRKSVLIEDATKEVFEFLLSPRTITARELIAQELISFHTLSSKRFLEIVKHHKVKRRQSQTILIFFLKSLKPVRAIFSRLKRALK</sequence>
<dbReference type="RefSeq" id="WP_234612146.1">
    <property type="nucleotide sequence ID" value="NZ_CP098806.1"/>
</dbReference>
<evidence type="ECO:0000313" key="1">
    <source>
        <dbReference type="EMBL" id="MCF0039706.1"/>
    </source>
</evidence>
<dbReference type="AlphaFoldDB" id="A0A9X1P6L8"/>
<accession>A0A9X1P6L8</accession>
<dbReference type="EMBL" id="JAJTTA010000002">
    <property type="protein sequence ID" value="MCF0039706.1"/>
    <property type="molecule type" value="Genomic_DNA"/>
</dbReference>
<comment type="caution">
    <text evidence="1">The sequence shown here is derived from an EMBL/GenBank/DDBJ whole genome shotgun (WGS) entry which is preliminary data.</text>
</comment>
<proteinExistence type="predicted"/>
<evidence type="ECO:0000313" key="2">
    <source>
        <dbReference type="Proteomes" id="UP001139700"/>
    </source>
</evidence>
<name>A0A9X1P6L8_9BACT</name>
<gene>
    <name evidence="1" type="ORF">LXM24_06375</name>
</gene>
<reference evidence="1" key="1">
    <citation type="submission" date="2021-12" db="EMBL/GenBank/DDBJ databases">
        <title>Novel species in genus Dyadobacter.</title>
        <authorList>
            <person name="Ma C."/>
        </authorList>
    </citation>
    <scope>NUCLEOTIDE SEQUENCE</scope>
    <source>
        <strain evidence="1">CY399</strain>
    </source>
</reference>
<protein>
    <submittedName>
        <fullName evidence="1">Uncharacterized protein</fullName>
    </submittedName>
</protein>